<dbReference type="Proteomes" id="UP001303889">
    <property type="component" value="Unassembled WGS sequence"/>
</dbReference>
<protein>
    <submittedName>
        <fullName evidence="3">Uncharacterized protein</fullName>
    </submittedName>
</protein>
<dbReference type="AlphaFoldDB" id="A0AAN6M8E2"/>
<feature type="compositionally biased region" description="Basic and acidic residues" evidence="2">
    <location>
        <begin position="1"/>
        <end position="12"/>
    </location>
</feature>
<name>A0AAN6M8E2_9PEZI</name>
<evidence type="ECO:0000256" key="2">
    <source>
        <dbReference type="SAM" id="MobiDB-lite"/>
    </source>
</evidence>
<proteinExistence type="predicted"/>
<reference evidence="3" key="2">
    <citation type="submission" date="2023-05" db="EMBL/GenBank/DDBJ databases">
        <authorList>
            <consortium name="Lawrence Berkeley National Laboratory"/>
            <person name="Steindorff A."/>
            <person name="Hensen N."/>
            <person name="Bonometti L."/>
            <person name="Westerberg I."/>
            <person name="Brannstrom I.O."/>
            <person name="Guillou S."/>
            <person name="Cros-Aarteil S."/>
            <person name="Calhoun S."/>
            <person name="Haridas S."/>
            <person name="Kuo A."/>
            <person name="Mondo S."/>
            <person name="Pangilinan J."/>
            <person name="Riley R."/>
            <person name="Labutti K."/>
            <person name="Andreopoulos B."/>
            <person name="Lipzen A."/>
            <person name="Chen C."/>
            <person name="Yanf M."/>
            <person name="Daum C."/>
            <person name="Ng V."/>
            <person name="Clum A."/>
            <person name="Ohm R."/>
            <person name="Martin F."/>
            <person name="Silar P."/>
            <person name="Natvig D."/>
            <person name="Lalanne C."/>
            <person name="Gautier V."/>
            <person name="Ament-Velasquez S.L."/>
            <person name="Kruys A."/>
            <person name="Hutchinson M.I."/>
            <person name="Powell A.J."/>
            <person name="Barry K."/>
            <person name="Miller A.N."/>
            <person name="Grigoriev I.V."/>
            <person name="Debuchy R."/>
            <person name="Gladieux P."/>
            <person name="Thoren M.H."/>
            <person name="Johannesson H."/>
        </authorList>
    </citation>
    <scope>NUCLEOTIDE SEQUENCE</scope>
    <source>
        <strain evidence="3">CBS 103.79</strain>
    </source>
</reference>
<organism evidence="3 4">
    <name type="scientific">Staphylotrichum tortipilum</name>
    <dbReference type="NCBI Taxonomy" id="2831512"/>
    <lineage>
        <taxon>Eukaryota</taxon>
        <taxon>Fungi</taxon>
        <taxon>Dikarya</taxon>
        <taxon>Ascomycota</taxon>
        <taxon>Pezizomycotina</taxon>
        <taxon>Sordariomycetes</taxon>
        <taxon>Sordariomycetidae</taxon>
        <taxon>Sordariales</taxon>
        <taxon>Chaetomiaceae</taxon>
        <taxon>Staphylotrichum</taxon>
    </lineage>
</organism>
<reference evidence="3" key="1">
    <citation type="journal article" date="2023" name="Mol. Phylogenet. Evol.">
        <title>Genome-scale phylogeny and comparative genomics of the fungal order Sordariales.</title>
        <authorList>
            <person name="Hensen N."/>
            <person name="Bonometti L."/>
            <person name="Westerberg I."/>
            <person name="Brannstrom I.O."/>
            <person name="Guillou S."/>
            <person name="Cros-Aarteil S."/>
            <person name="Calhoun S."/>
            <person name="Haridas S."/>
            <person name="Kuo A."/>
            <person name="Mondo S."/>
            <person name="Pangilinan J."/>
            <person name="Riley R."/>
            <person name="LaButti K."/>
            <person name="Andreopoulos B."/>
            <person name="Lipzen A."/>
            <person name="Chen C."/>
            <person name="Yan M."/>
            <person name="Daum C."/>
            <person name="Ng V."/>
            <person name="Clum A."/>
            <person name="Steindorff A."/>
            <person name="Ohm R.A."/>
            <person name="Martin F."/>
            <person name="Silar P."/>
            <person name="Natvig D.O."/>
            <person name="Lalanne C."/>
            <person name="Gautier V."/>
            <person name="Ament-Velasquez S.L."/>
            <person name="Kruys A."/>
            <person name="Hutchinson M.I."/>
            <person name="Powell A.J."/>
            <person name="Barry K."/>
            <person name="Miller A.N."/>
            <person name="Grigoriev I.V."/>
            <person name="Debuchy R."/>
            <person name="Gladieux P."/>
            <person name="Hiltunen Thoren M."/>
            <person name="Johannesson H."/>
        </authorList>
    </citation>
    <scope>NUCLEOTIDE SEQUENCE</scope>
    <source>
        <strain evidence="3">CBS 103.79</strain>
    </source>
</reference>
<gene>
    <name evidence="3" type="ORF">C8A05DRAFT_39905</name>
</gene>
<evidence type="ECO:0000313" key="4">
    <source>
        <dbReference type="Proteomes" id="UP001303889"/>
    </source>
</evidence>
<keyword evidence="4" id="KW-1185">Reference proteome</keyword>
<feature type="region of interest" description="Disordered" evidence="2">
    <location>
        <begin position="134"/>
        <end position="159"/>
    </location>
</feature>
<feature type="non-terminal residue" evidence="3">
    <location>
        <position position="777"/>
    </location>
</feature>
<dbReference type="EMBL" id="MU856545">
    <property type="protein sequence ID" value="KAK3896551.1"/>
    <property type="molecule type" value="Genomic_DNA"/>
</dbReference>
<comment type="caution">
    <text evidence="3">The sequence shown here is derived from an EMBL/GenBank/DDBJ whole genome shotgun (WGS) entry which is preliminary data.</text>
</comment>
<accession>A0AAN6M8E2</accession>
<keyword evidence="1" id="KW-0175">Coiled coil</keyword>
<feature type="region of interest" description="Disordered" evidence="2">
    <location>
        <begin position="1"/>
        <end position="38"/>
    </location>
</feature>
<feature type="coiled-coil region" evidence="1">
    <location>
        <begin position="299"/>
        <end position="326"/>
    </location>
</feature>
<evidence type="ECO:0000313" key="3">
    <source>
        <dbReference type="EMBL" id="KAK3896551.1"/>
    </source>
</evidence>
<evidence type="ECO:0000256" key="1">
    <source>
        <dbReference type="SAM" id="Coils"/>
    </source>
</evidence>
<sequence>MSRQLREAEEARLAAASAAAATQSNQEPEVDVAYNYGDGDDMMNHIDDEHALPFDDEDVVMRGAVGTESEWDINMSDDEDLPISDSESDGMINAEALRDGDIEDIAARPAVDLEDVLGAGEYEECIWVGGRPDESVPFDEDDVPEPTPIPGAQPDSEDTSILIPTRQNRSIETSSFEKALATFADLTGLSRQDWASLREILFLIRDKDGDTPAMIQGLPKQLSTLRDRMRSRMPMMHMREADIPLNILKLPTLPATLKPEERRRVEDMRACAEVKAAAVSAARAAIKTAREKGRDSAEARAATKVAQQAKARAEKLQAKAKANTDEELQSCDLPRVTMRLTFFDPPTMFKNIVASDIGIKGPVIFPSDWVYFRCLDSLCELHCHDIADDSDDIVNIHIGRVYGIQEAHRSQSRILTSCAVELEWWGREVFQDQWDQAREGTLPVVSFPHIDFIDGFGVFSNSYRTLMGFYFTPAGLTEKERARPGSIFPIVLGPHASNFSDVIKALRTMALLDAGMIMDINGEQVRLCAFAICYTGDMPQQAENSGFKGPRAHKFCRCCFAFAGQRAVDPDVLLKFDITTHGRFHVQTTEMQHMLTTGLKNASERKRFCSQWGMAEELPALLQLSPALDLVLSRPLDPAHSEYNGLGNLMHFLLRDGILTKTARAEYALELRTWPFPPGWQRLQSPIHHLSSYKMSNHAQWIIIIPAFLLNWLKKDHIKPSFYQQAERDTGSNPVKLVIETTAAIAKSTTVLMGSRISAIDRKDMRMIVYRARHLFN</sequence>